<sequence length="225" mass="24156">MNGDDLGLSPGVTRGILEAYEHGVVTSASLLVDRAASAAAAGAVRDAPGLSVGLHVDLADADGRPLVDPADTAACRAEVERQIERFSQLVGRQPTHLDSHRNVHRHPQIRPAFREVAVGHGLPLREDALPAYESSFYGQWDGCSHPEQISVEGLIRILAGLPAGWSEVGCHPGYADGDLRSSYRREREIELATLLHPRIRGAATALDITFVGFADLFTGSKREAL</sequence>
<dbReference type="InterPro" id="IPR006879">
    <property type="entry name" value="YdjC-like"/>
</dbReference>
<evidence type="ECO:0000256" key="2">
    <source>
        <dbReference type="ARBA" id="ARBA00022723"/>
    </source>
</evidence>
<dbReference type="EMBL" id="SHLD01000001">
    <property type="protein sequence ID" value="RZU75789.1"/>
    <property type="molecule type" value="Genomic_DNA"/>
</dbReference>
<comment type="caution">
    <text evidence="6">The sequence shown here is derived from an EMBL/GenBank/DDBJ whole genome shotgun (WGS) entry which is preliminary data.</text>
</comment>
<keyword evidence="5" id="KW-0119">Carbohydrate metabolism</keyword>
<name>A0A4Q8BF55_9ACTN</name>
<evidence type="ECO:0000313" key="7">
    <source>
        <dbReference type="Proteomes" id="UP000294114"/>
    </source>
</evidence>
<reference evidence="6 7" key="1">
    <citation type="submission" date="2019-02" db="EMBL/GenBank/DDBJ databases">
        <title>Sequencing the genomes of 1000 actinobacteria strains.</title>
        <authorList>
            <person name="Klenk H.-P."/>
        </authorList>
    </citation>
    <scope>NUCLEOTIDE SEQUENCE [LARGE SCALE GENOMIC DNA]</scope>
    <source>
        <strain evidence="6 7">DSM 45612</strain>
    </source>
</reference>
<dbReference type="PANTHER" id="PTHR31609">
    <property type="entry name" value="YDJC DEACETYLASE FAMILY MEMBER"/>
    <property type="match status" value="1"/>
</dbReference>
<dbReference type="SUPFAM" id="SSF88713">
    <property type="entry name" value="Glycoside hydrolase/deacetylase"/>
    <property type="match status" value="1"/>
</dbReference>
<comment type="cofactor">
    <cofactor evidence="1">
        <name>Mg(2+)</name>
        <dbReference type="ChEBI" id="CHEBI:18420"/>
    </cofactor>
</comment>
<dbReference type="RefSeq" id="WP_165440012.1">
    <property type="nucleotide sequence ID" value="NZ_SHLD01000001.1"/>
</dbReference>
<dbReference type="Proteomes" id="UP000294114">
    <property type="component" value="Unassembled WGS sequence"/>
</dbReference>
<evidence type="ECO:0000256" key="4">
    <source>
        <dbReference type="ARBA" id="ARBA00022842"/>
    </source>
</evidence>
<dbReference type="GO" id="GO:0016787">
    <property type="term" value="F:hydrolase activity"/>
    <property type="evidence" value="ECO:0007669"/>
    <property type="project" value="UniProtKB-KW"/>
</dbReference>
<keyword evidence="4" id="KW-0460">Magnesium</keyword>
<dbReference type="Pfam" id="PF04794">
    <property type="entry name" value="YdjC"/>
    <property type="match status" value="1"/>
</dbReference>
<dbReference type="GO" id="GO:0005975">
    <property type="term" value="P:carbohydrate metabolic process"/>
    <property type="evidence" value="ECO:0007669"/>
    <property type="project" value="InterPro"/>
</dbReference>
<dbReference type="PANTHER" id="PTHR31609:SF1">
    <property type="entry name" value="CARBOHYDRATE DEACETYLASE"/>
    <property type="match status" value="1"/>
</dbReference>
<proteinExistence type="predicted"/>
<evidence type="ECO:0000256" key="1">
    <source>
        <dbReference type="ARBA" id="ARBA00001946"/>
    </source>
</evidence>
<dbReference type="GO" id="GO:0046872">
    <property type="term" value="F:metal ion binding"/>
    <property type="evidence" value="ECO:0007669"/>
    <property type="project" value="UniProtKB-KW"/>
</dbReference>
<dbReference type="AlphaFoldDB" id="A0A4Q8BF55"/>
<organism evidence="6 7">
    <name type="scientific">Micromonospora kangleipakensis</name>
    <dbReference type="NCBI Taxonomy" id="1077942"/>
    <lineage>
        <taxon>Bacteria</taxon>
        <taxon>Bacillati</taxon>
        <taxon>Actinomycetota</taxon>
        <taxon>Actinomycetes</taxon>
        <taxon>Micromonosporales</taxon>
        <taxon>Micromonosporaceae</taxon>
        <taxon>Micromonospora</taxon>
    </lineage>
</organism>
<dbReference type="Gene3D" id="3.20.20.370">
    <property type="entry name" value="Glycoside hydrolase/deacetylase"/>
    <property type="match status" value="1"/>
</dbReference>
<evidence type="ECO:0000313" key="6">
    <source>
        <dbReference type="EMBL" id="RZU75789.1"/>
    </source>
</evidence>
<keyword evidence="7" id="KW-1185">Reference proteome</keyword>
<protein>
    <recommendedName>
        <fullName evidence="8">Glycoside hydrolase/deacetylase ChbG (UPF0249 family)</fullName>
    </recommendedName>
</protein>
<keyword evidence="2" id="KW-0479">Metal-binding</keyword>
<dbReference type="InterPro" id="IPR011330">
    <property type="entry name" value="Glyco_hydro/deAcase_b/a-brl"/>
</dbReference>
<evidence type="ECO:0008006" key="8">
    <source>
        <dbReference type="Google" id="ProtNLM"/>
    </source>
</evidence>
<keyword evidence="3" id="KW-0378">Hydrolase</keyword>
<dbReference type="GO" id="GO:0019213">
    <property type="term" value="F:deacetylase activity"/>
    <property type="evidence" value="ECO:0007669"/>
    <property type="project" value="TreeGrafter"/>
</dbReference>
<gene>
    <name evidence="6" type="ORF">EV384_4350</name>
</gene>
<evidence type="ECO:0000256" key="3">
    <source>
        <dbReference type="ARBA" id="ARBA00022801"/>
    </source>
</evidence>
<accession>A0A4Q8BF55</accession>
<evidence type="ECO:0000256" key="5">
    <source>
        <dbReference type="ARBA" id="ARBA00023277"/>
    </source>
</evidence>